<name>A0A511FP76_9PROT</name>
<dbReference type="EMBL" id="BJVR01000015">
    <property type="protein sequence ID" value="GEL50722.1"/>
    <property type="molecule type" value="Genomic_DNA"/>
</dbReference>
<sequence length="72" mass="8008">MNNKPSWWVKKTPPRAYVRTFALAIKISLVLPIPSALVDVAPQTFTSGHNAPWTANAPPSYQYPQSFVVQVI</sequence>
<comment type="caution">
    <text evidence="1">The sequence shown here is derived from an EMBL/GenBank/DDBJ whole genome shotgun (WGS) entry which is preliminary data.</text>
</comment>
<reference evidence="1 2" key="1">
    <citation type="submission" date="2019-07" db="EMBL/GenBank/DDBJ databases">
        <title>Whole genome shotgun sequence of Acetobacter tropicalis NBRC 16470.</title>
        <authorList>
            <person name="Hosoyama A."/>
            <person name="Uohara A."/>
            <person name="Ohji S."/>
            <person name="Ichikawa N."/>
        </authorList>
    </citation>
    <scope>NUCLEOTIDE SEQUENCE [LARGE SCALE GENOMIC DNA]</scope>
    <source>
        <strain evidence="1 2">NBRC 16470</strain>
    </source>
</reference>
<accession>A0A511FP76</accession>
<gene>
    <name evidence="1" type="ORF">ATR01nite_17970</name>
</gene>
<dbReference type="AlphaFoldDB" id="A0A511FP76"/>
<organism evidence="1 2">
    <name type="scientific">Acetobacter tropicalis</name>
    <dbReference type="NCBI Taxonomy" id="104102"/>
    <lineage>
        <taxon>Bacteria</taxon>
        <taxon>Pseudomonadati</taxon>
        <taxon>Pseudomonadota</taxon>
        <taxon>Alphaproteobacteria</taxon>
        <taxon>Acetobacterales</taxon>
        <taxon>Acetobacteraceae</taxon>
        <taxon>Acetobacter</taxon>
    </lineage>
</organism>
<protein>
    <submittedName>
        <fullName evidence="1">Uncharacterized protein</fullName>
    </submittedName>
</protein>
<evidence type="ECO:0000313" key="2">
    <source>
        <dbReference type="Proteomes" id="UP000321800"/>
    </source>
</evidence>
<dbReference type="Proteomes" id="UP000321800">
    <property type="component" value="Unassembled WGS sequence"/>
</dbReference>
<evidence type="ECO:0000313" key="1">
    <source>
        <dbReference type="EMBL" id="GEL50722.1"/>
    </source>
</evidence>
<proteinExistence type="predicted"/>